<organism evidence="9 10">
    <name type="scientific">Candidatus Litorirhabdus singularis</name>
    <dbReference type="NCBI Taxonomy" id="2518993"/>
    <lineage>
        <taxon>Bacteria</taxon>
        <taxon>Pseudomonadati</taxon>
        <taxon>Pseudomonadota</taxon>
        <taxon>Gammaproteobacteria</taxon>
        <taxon>Cellvibrionales</taxon>
        <taxon>Halieaceae</taxon>
        <taxon>Candidatus Litorirhabdus</taxon>
    </lineage>
</organism>
<name>A0ABT3TEN4_9GAMM</name>
<keyword evidence="5 8" id="KW-0812">Transmembrane</keyword>
<feature type="transmembrane region" description="Helical" evidence="8">
    <location>
        <begin position="338"/>
        <end position="357"/>
    </location>
</feature>
<comment type="caution">
    <text evidence="9">The sequence shown here is derived from an EMBL/GenBank/DDBJ whole genome shotgun (WGS) entry which is preliminary data.</text>
</comment>
<dbReference type="NCBIfam" id="TIGR00835">
    <property type="entry name" value="agcS"/>
    <property type="match status" value="1"/>
</dbReference>
<feature type="transmembrane region" description="Helical" evidence="8">
    <location>
        <begin position="42"/>
        <end position="66"/>
    </location>
</feature>
<sequence>MLIKNDAGIDAAINDAFAPIAEAMSSFIFYSVSIGGTEVPLIVVWLIGGALFFTVYLGFLNVRGLGHGISLLRGSKKSEQHDGEVSHFQALATAVSGTVGIGNIGGVAIVISIGGPGATFWLMLAGFLGMSTKLAECIAGVKYRRVNPDGTISGGPMYYLEAILRERGMAPIAKAMGGFYALAIVIGCLGIGNMFQSNQAFSQFLVATGGEGSPFTDKGWAFGLAMAAVVGVVIIGGLRSIAAVTSRMVPFMALAYVIGAITIIFLNAERLPWAIGAIFSEAFNPQAMSGGAVGVMILGFQRAVFSNEAGIGSAAIAHSAVRTDQPATEGYVALMEPFIDTVIICTLTALVILTTIYEPSLAGSGIQGIEMTSRAFASTLSWSTLPLSVIAMLFAFSTMISWSYYGLKGWTYLLGEGRIKELVFKAMFCVFVALGCTVQLGAVLEFSDAMVFVIAVPNLIGLYLLAPTIKRELKSYQQHLKTQAAAERS</sequence>
<dbReference type="PRINTS" id="PR00175">
    <property type="entry name" value="NAALASMPORT"/>
</dbReference>
<evidence type="ECO:0000256" key="6">
    <source>
        <dbReference type="ARBA" id="ARBA00022989"/>
    </source>
</evidence>
<keyword evidence="8" id="KW-0769">Symport</keyword>
<evidence type="ECO:0000256" key="2">
    <source>
        <dbReference type="ARBA" id="ARBA00009261"/>
    </source>
</evidence>
<dbReference type="EMBL" id="SHNN01000001">
    <property type="protein sequence ID" value="MCX2979874.1"/>
    <property type="molecule type" value="Genomic_DNA"/>
</dbReference>
<evidence type="ECO:0000256" key="1">
    <source>
        <dbReference type="ARBA" id="ARBA00004651"/>
    </source>
</evidence>
<dbReference type="PANTHER" id="PTHR30330:SF3">
    <property type="entry name" value="TRANSCRIPTIONAL REGULATOR, LRP FAMILY"/>
    <property type="match status" value="1"/>
</dbReference>
<dbReference type="RefSeq" id="WP_279243863.1">
    <property type="nucleotide sequence ID" value="NZ_SHNN01000001.1"/>
</dbReference>
<accession>A0ABT3TEN4</accession>
<proteinExistence type="inferred from homology"/>
<keyword evidence="10" id="KW-1185">Reference proteome</keyword>
<dbReference type="Proteomes" id="UP001143362">
    <property type="component" value="Unassembled WGS sequence"/>
</dbReference>
<dbReference type="Pfam" id="PF01235">
    <property type="entry name" value="Na_Ala_symp"/>
    <property type="match status" value="1"/>
</dbReference>
<evidence type="ECO:0000256" key="8">
    <source>
        <dbReference type="RuleBase" id="RU363064"/>
    </source>
</evidence>
<feature type="transmembrane region" description="Helical" evidence="8">
    <location>
        <begin position="248"/>
        <end position="266"/>
    </location>
</feature>
<keyword evidence="3 8" id="KW-0813">Transport</keyword>
<feature type="transmembrane region" description="Helical" evidence="8">
    <location>
        <begin position="422"/>
        <end position="443"/>
    </location>
</feature>
<gene>
    <name evidence="9" type="ORF">EYC98_03240</name>
</gene>
<feature type="transmembrane region" description="Helical" evidence="8">
    <location>
        <begin position="380"/>
        <end position="402"/>
    </location>
</feature>
<keyword evidence="4" id="KW-1003">Cell membrane</keyword>
<feature type="transmembrane region" description="Helical" evidence="8">
    <location>
        <begin position="286"/>
        <end position="305"/>
    </location>
</feature>
<keyword evidence="7 8" id="KW-0472">Membrane</keyword>
<dbReference type="InterPro" id="IPR001463">
    <property type="entry name" value="Na/Ala_symport"/>
</dbReference>
<reference evidence="9" key="1">
    <citation type="submission" date="2019-02" db="EMBL/GenBank/DDBJ databases">
        <authorList>
            <person name="Li S.-H."/>
        </authorList>
    </citation>
    <scope>NUCLEOTIDE SEQUENCE</scope>
    <source>
        <strain evidence="9">IMCC14734</strain>
    </source>
</reference>
<evidence type="ECO:0000256" key="5">
    <source>
        <dbReference type="ARBA" id="ARBA00022692"/>
    </source>
</evidence>
<dbReference type="PANTHER" id="PTHR30330">
    <property type="entry name" value="AGSS FAMILY TRANSPORTER, SODIUM-ALANINE"/>
    <property type="match status" value="1"/>
</dbReference>
<evidence type="ECO:0000256" key="3">
    <source>
        <dbReference type="ARBA" id="ARBA00022448"/>
    </source>
</evidence>
<feature type="transmembrane region" description="Helical" evidence="8">
    <location>
        <begin position="449"/>
        <end position="466"/>
    </location>
</feature>
<evidence type="ECO:0000256" key="4">
    <source>
        <dbReference type="ARBA" id="ARBA00022475"/>
    </source>
</evidence>
<comment type="similarity">
    <text evidence="2 8">Belongs to the alanine or glycine:cation symporter (AGCS) (TC 2.A.25) family.</text>
</comment>
<evidence type="ECO:0000256" key="7">
    <source>
        <dbReference type="ARBA" id="ARBA00023136"/>
    </source>
</evidence>
<keyword evidence="6 8" id="KW-1133">Transmembrane helix</keyword>
<feature type="transmembrane region" description="Helical" evidence="8">
    <location>
        <begin position="12"/>
        <end position="30"/>
    </location>
</feature>
<protein>
    <submittedName>
        <fullName evidence="9">Alanine:cation symporter family protein</fullName>
    </submittedName>
</protein>
<evidence type="ECO:0000313" key="10">
    <source>
        <dbReference type="Proteomes" id="UP001143362"/>
    </source>
</evidence>
<evidence type="ECO:0000313" key="9">
    <source>
        <dbReference type="EMBL" id="MCX2979874.1"/>
    </source>
</evidence>
<feature type="transmembrane region" description="Helical" evidence="8">
    <location>
        <begin position="175"/>
        <end position="195"/>
    </location>
</feature>
<feature type="transmembrane region" description="Helical" evidence="8">
    <location>
        <begin position="220"/>
        <end position="241"/>
    </location>
</feature>
<keyword evidence="8" id="KW-0997">Cell inner membrane</keyword>
<comment type="subcellular location">
    <subcellularLocation>
        <location evidence="8">Cell inner membrane</location>
        <topology evidence="8">Multi-pass membrane protein</topology>
    </subcellularLocation>
    <subcellularLocation>
        <location evidence="1">Cell membrane</location>
        <topology evidence="1">Multi-pass membrane protein</topology>
    </subcellularLocation>
</comment>